<gene>
    <name evidence="1" type="ORF">SSLN_LOCUS5212</name>
</gene>
<accession>A0A183SLW4</accession>
<evidence type="ECO:0000313" key="3">
    <source>
        <dbReference type="WBParaSite" id="SSLN_0000537501-mRNA-1"/>
    </source>
</evidence>
<keyword evidence="2" id="KW-1185">Reference proteome</keyword>
<dbReference type="AlphaFoldDB" id="A0A183SLW4"/>
<dbReference type="EMBL" id="UYSU01033163">
    <property type="protein sequence ID" value="VDL91597.1"/>
    <property type="molecule type" value="Genomic_DNA"/>
</dbReference>
<dbReference type="InterPro" id="IPR036691">
    <property type="entry name" value="Endo/exonu/phosph_ase_sf"/>
</dbReference>
<organism evidence="3">
    <name type="scientific">Schistocephalus solidus</name>
    <name type="common">Tapeworm</name>
    <dbReference type="NCBI Taxonomy" id="70667"/>
    <lineage>
        <taxon>Eukaryota</taxon>
        <taxon>Metazoa</taxon>
        <taxon>Spiralia</taxon>
        <taxon>Lophotrochozoa</taxon>
        <taxon>Platyhelminthes</taxon>
        <taxon>Cestoda</taxon>
        <taxon>Eucestoda</taxon>
        <taxon>Diphyllobothriidea</taxon>
        <taxon>Diphyllobothriidae</taxon>
        <taxon>Schistocephalus</taxon>
    </lineage>
</organism>
<dbReference type="Proteomes" id="UP000275846">
    <property type="component" value="Unassembled WGS sequence"/>
</dbReference>
<dbReference type="Gene3D" id="3.60.10.10">
    <property type="entry name" value="Endonuclease/exonuclease/phosphatase"/>
    <property type="match status" value="1"/>
</dbReference>
<dbReference type="WBParaSite" id="SSLN_0000537501-mRNA-1">
    <property type="protein sequence ID" value="SSLN_0000537501-mRNA-1"/>
    <property type="gene ID" value="SSLN_0000537501"/>
</dbReference>
<protein>
    <submittedName>
        <fullName evidence="1 3">Uncharacterized protein</fullName>
    </submittedName>
</protein>
<dbReference type="SUPFAM" id="SSF56219">
    <property type="entry name" value="DNase I-like"/>
    <property type="match status" value="1"/>
</dbReference>
<evidence type="ECO:0000313" key="1">
    <source>
        <dbReference type="EMBL" id="VDL91597.1"/>
    </source>
</evidence>
<sequence length="185" mass="20234">MSDNPRSKQPERRTALVVRELTRYKVDIAAFSETQFSEQGQLEVGTGKTFFWNGRQKAERRNAGVAFAIRNDIVGRLPCLPKGINDRLMGLRMPLRGYKFATIISAYAPPMTSSDAAKDKFYEDLHALLATVPKADKLIGRLRPRQPPVPTPISGLLDCVMTPGSGGGGGESAVAAAQGYYHLKL</sequence>
<reference evidence="3" key="1">
    <citation type="submission" date="2016-06" db="UniProtKB">
        <authorList>
            <consortium name="WormBaseParasite"/>
        </authorList>
    </citation>
    <scope>IDENTIFICATION</scope>
</reference>
<reference evidence="1 2" key="2">
    <citation type="submission" date="2018-11" db="EMBL/GenBank/DDBJ databases">
        <authorList>
            <consortium name="Pathogen Informatics"/>
        </authorList>
    </citation>
    <scope>NUCLEOTIDE SEQUENCE [LARGE SCALE GENOMIC DNA]</scope>
    <source>
        <strain evidence="1 2">NST_G2</strain>
    </source>
</reference>
<name>A0A183SLW4_SCHSO</name>
<evidence type="ECO:0000313" key="2">
    <source>
        <dbReference type="Proteomes" id="UP000275846"/>
    </source>
</evidence>
<proteinExistence type="predicted"/>
<dbReference type="OrthoDB" id="6309525at2759"/>